<comment type="caution">
    <text evidence="1">The sequence shown here is derived from an EMBL/GenBank/DDBJ whole genome shotgun (WGS) entry which is preliminary data.</text>
</comment>
<gene>
    <name evidence="1" type="ORF">Plo01_31450</name>
</gene>
<keyword evidence="2" id="KW-1185">Reference proteome</keyword>
<name>A0A8J3RMA1_9ACTN</name>
<proteinExistence type="predicted"/>
<dbReference type="AlphaFoldDB" id="A0A8J3RMA1"/>
<accession>A0A8J3RMA1</accession>
<dbReference type="EMBL" id="BOOH01000021">
    <property type="protein sequence ID" value="GIH76716.1"/>
    <property type="molecule type" value="Genomic_DNA"/>
</dbReference>
<evidence type="ECO:0000313" key="1">
    <source>
        <dbReference type="EMBL" id="GIH76716.1"/>
    </source>
</evidence>
<dbReference type="Proteomes" id="UP000616724">
    <property type="component" value="Unassembled WGS sequence"/>
</dbReference>
<reference evidence="1 2" key="1">
    <citation type="submission" date="2021-01" db="EMBL/GenBank/DDBJ databases">
        <title>Whole genome shotgun sequence of Planobispora longispora NBRC 13918.</title>
        <authorList>
            <person name="Komaki H."/>
            <person name="Tamura T."/>
        </authorList>
    </citation>
    <scope>NUCLEOTIDE SEQUENCE [LARGE SCALE GENOMIC DNA]</scope>
    <source>
        <strain evidence="1 2">NBRC 13918</strain>
    </source>
</reference>
<protein>
    <submittedName>
        <fullName evidence="1">Uncharacterized protein</fullName>
    </submittedName>
</protein>
<organism evidence="1 2">
    <name type="scientific">Planobispora longispora</name>
    <dbReference type="NCBI Taxonomy" id="28887"/>
    <lineage>
        <taxon>Bacteria</taxon>
        <taxon>Bacillati</taxon>
        <taxon>Actinomycetota</taxon>
        <taxon>Actinomycetes</taxon>
        <taxon>Streptosporangiales</taxon>
        <taxon>Streptosporangiaceae</taxon>
        <taxon>Planobispora</taxon>
    </lineage>
</organism>
<sequence>MGMTTIKISTDLRDRLAGVAAEYGGATLADTLRRLIDEHEEQAVLAAYDQLRADPAEWASYREESLLTDNAAGDWRHGEDAA</sequence>
<evidence type="ECO:0000313" key="2">
    <source>
        <dbReference type="Proteomes" id="UP000616724"/>
    </source>
</evidence>